<reference evidence="7" key="1">
    <citation type="submission" date="2018-06" db="EMBL/GenBank/DDBJ databases">
        <authorList>
            <person name="Zhirakovskaya E."/>
        </authorList>
    </citation>
    <scope>NUCLEOTIDE SEQUENCE</scope>
</reference>
<dbReference type="InterPro" id="IPR036394">
    <property type="entry name" value="Ribosomal_uL22_sf"/>
</dbReference>
<evidence type="ECO:0000256" key="4">
    <source>
        <dbReference type="ARBA" id="ARBA00022980"/>
    </source>
</evidence>
<dbReference type="GO" id="GO:0006412">
    <property type="term" value="P:translation"/>
    <property type="evidence" value="ECO:0007669"/>
    <property type="project" value="InterPro"/>
</dbReference>
<keyword evidence="3" id="KW-0694">RNA-binding</keyword>
<dbReference type="InterPro" id="IPR001063">
    <property type="entry name" value="Ribosomal_uL22"/>
</dbReference>
<dbReference type="Gene3D" id="3.90.470.10">
    <property type="entry name" value="Ribosomal protein L22/L17"/>
    <property type="match status" value="1"/>
</dbReference>
<protein>
    <submittedName>
        <fullName evidence="7">LSU ribosomal protein L22p (L17e)</fullName>
    </submittedName>
</protein>
<accession>A0A3B1CMU6</accession>
<dbReference type="CDD" id="cd00336">
    <property type="entry name" value="Ribosomal_L22"/>
    <property type="match status" value="1"/>
</dbReference>
<keyword evidence="2" id="KW-0699">rRNA-binding</keyword>
<gene>
    <name evidence="7" type="ORF">MNBD_NITROSPINAE01-284</name>
</gene>
<evidence type="ECO:0000313" key="7">
    <source>
        <dbReference type="EMBL" id="VAX20225.1"/>
    </source>
</evidence>
<evidence type="ECO:0000256" key="2">
    <source>
        <dbReference type="ARBA" id="ARBA00022730"/>
    </source>
</evidence>
<dbReference type="InterPro" id="IPR047867">
    <property type="entry name" value="Ribosomal_uL22_bac/org-type"/>
</dbReference>
<evidence type="ECO:0000256" key="3">
    <source>
        <dbReference type="ARBA" id="ARBA00022884"/>
    </source>
</evidence>
<dbReference type="InterPro" id="IPR005727">
    <property type="entry name" value="Ribosomal_uL22_bac/chlpt-type"/>
</dbReference>
<dbReference type="Pfam" id="PF00237">
    <property type="entry name" value="Ribosomal_L22"/>
    <property type="match status" value="1"/>
</dbReference>
<dbReference type="GO" id="GO:0022625">
    <property type="term" value="C:cytosolic large ribosomal subunit"/>
    <property type="evidence" value="ECO:0007669"/>
    <property type="project" value="TreeGrafter"/>
</dbReference>
<dbReference type="SUPFAM" id="SSF54843">
    <property type="entry name" value="Ribosomal protein L22"/>
    <property type="match status" value="1"/>
</dbReference>
<dbReference type="HAMAP" id="MF_01331_B">
    <property type="entry name" value="Ribosomal_uL22_B"/>
    <property type="match status" value="1"/>
</dbReference>
<dbReference type="PANTHER" id="PTHR13501">
    <property type="entry name" value="CHLOROPLAST 50S RIBOSOMAL PROTEIN L22-RELATED"/>
    <property type="match status" value="1"/>
</dbReference>
<dbReference type="PANTHER" id="PTHR13501:SF8">
    <property type="entry name" value="LARGE RIBOSOMAL SUBUNIT PROTEIN UL22M"/>
    <property type="match status" value="1"/>
</dbReference>
<dbReference type="InterPro" id="IPR018260">
    <property type="entry name" value="Ribosomal_uL22_CS"/>
</dbReference>
<dbReference type="GO" id="GO:0003735">
    <property type="term" value="F:structural constituent of ribosome"/>
    <property type="evidence" value="ECO:0007669"/>
    <property type="project" value="InterPro"/>
</dbReference>
<dbReference type="PROSITE" id="PS00464">
    <property type="entry name" value="RIBOSOMAL_L22"/>
    <property type="match status" value="1"/>
</dbReference>
<evidence type="ECO:0000256" key="6">
    <source>
        <dbReference type="SAM" id="MobiDB-lite"/>
    </source>
</evidence>
<dbReference type="GO" id="GO:0019843">
    <property type="term" value="F:rRNA binding"/>
    <property type="evidence" value="ECO:0007669"/>
    <property type="project" value="UniProtKB-KW"/>
</dbReference>
<feature type="region of interest" description="Disordered" evidence="6">
    <location>
        <begin position="133"/>
        <end position="183"/>
    </location>
</feature>
<keyword evidence="5" id="KW-0687">Ribonucleoprotein</keyword>
<proteinExistence type="inferred from homology"/>
<evidence type="ECO:0000256" key="1">
    <source>
        <dbReference type="ARBA" id="ARBA00009451"/>
    </source>
</evidence>
<feature type="compositionally biased region" description="Basic and acidic residues" evidence="6">
    <location>
        <begin position="169"/>
        <end position="183"/>
    </location>
</feature>
<evidence type="ECO:0000256" key="5">
    <source>
        <dbReference type="ARBA" id="ARBA00023274"/>
    </source>
</evidence>
<name>A0A3B1CMU6_9ZZZZ</name>
<comment type="similarity">
    <text evidence="1">Belongs to the universal ribosomal protein uL22 family.</text>
</comment>
<sequence length="183" mass="20544">MEAIEARATLRFERISPQKTRLIADMVRGRNVEEAKKILRFTQRRGAEVMLKLLNSAVANAEVKNVEDPEILLVHEVWVDQGPVHRRYRPRARGRADTWRRPTSHLTIVVKEDVKAKEEEVARRAAIEAKKAKKLLAKKKGAEAKGSESAAKKPTAKKPTAKKPAAKKPAAEKKSSDKDKGKE</sequence>
<organism evidence="7">
    <name type="scientific">hydrothermal vent metagenome</name>
    <dbReference type="NCBI Taxonomy" id="652676"/>
    <lineage>
        <taxon>unclassified sequences</taxon>
        <taxon>metagenomes</taxon>
        <taxon>ecological metagenomes</taxon>
    </lineage>
</organism>
<keyword evidence="4 7" id="KW-0689">Ribosomal protein</keyword>
<feature type="compositionally biased region" description="Basic residues" evidence="6">
    <location>
        <begin position="154"/>
        <end position="166"/>
    </location>
</feature>
<dbReference type="NCBIfam" id="TIGR01044">
    <property type="entry name" value="rplV_bact"/>
    <property type="match status" value="1"/>
</dbReference>
<dbReference type="AlphaFoldDB" id="A0A3B1CMU6"/>
<dbReference type="EMBL" id="UOGC01000102">
    <property type="protein sequence ID" value="VAX20225.1"/>
    <property type="molecule type" value="Genomic_DNA"/>
</dbReference>